<feature type="binding site" description="proximal binding residue" evidence="15">
    <location>
        <position position="85"/>
    </location>
    <ligand>
        <name>heme b</name>
        <dbReference type="ChEBI" id="CHEBI:60344"/>
    </ligand>
    <ligandPart>
        <name>Fe</name>
        <dbReference type="ChEBI" id="CHEBI:18248"/>
    </ligandPart>
</feature>
<feature type="active site" description="Charge relay system" evidence="15">
    <location>
        <position position="95"/>
    </location>
</feature>
<comment type="domain">
    <text evidence="15">Consists of two distinct domains; an N-terminal heme-containing oxygen-binding domain and a C-terminal reductase domain with binding sites for FAD and NAD(P)H.</text>
</comment>
<name>A0ABV7CW78_9BACI</name>
<feature type="domain" description="FAD-binding FR-type" evidence="17">
    <location>
        <begin position="150"/>
        <end position="263"/>
    </location>
</feature>
<evidence type="ECO:0000256" key="5">
    <source>
        <dbReference type="ARBA" id="ARBA00022621"/>
    </source>
</evidence>
<evidence type="ECO:0000256" key="15">
    <source>
        <dbReference type="HAMAP-Rule" id="MF_01252"/>
    </source>
</evidence>
<dbReference type="SUPFAM" id="SSF46458">
    <property type="entry name" value="Globin-like"/>
    <property type="match status" value="1"/>
</dbReference>
<comment type="function">
    <text evidence="15">Is involved in NO detoxification in an aerobic process, termed nitric oxide dioxygenase (NOD) reaction that utilizes O(2) and NAD(P)H to convert NO to nitrate, which protects the bacterium from various noxious nitrogen compounds. Therefore, plays a central role in the inducible response to nitrosative stress.</text>
</comment>
<evidence type="ECO:0000256" key="4">
    <source>
        <dbReference type="ARBA" id="ARBA00022617"/>
    </source>
</evidence>
<dbReference type="InterPro" id="IPR000971">
    <property type="entry name" value="Globin"/>
</dbReference>
<dbReference type="Pfam" id="PF00175">
    <property type="entry name" value="NAD_binding_1"/>
    <property type="match status" value="1"/>
</dbReference>
<dbReference type="PANTHER" id="PTHR43396">
    <property type="entry name" value="FLAVOHEMOPROTEIN"/>
    <property type="match status" value="1"/>
</dbReference>
<evidence type="ECO:0000313" key="18">
    <source>
        <dbReference type="EMBL" id="MFC3040543.1"/>
    </source>
</evidence>
<evidence type="ECO:0000256" key="10">
    <source>
        <dbReference type="ARBA" id="ARBA00023002"/>
    </source>
</evidence>
<dbReference type="SUPFAM" id="SSF52343">
    <property type="entry name" value="Ferredoxin reductase-like, C-terminal NADP-linked domain"/>
    <property type="match status" value="1"/>
</dbReference>
<evidence type="ECO:0000256" key="2">
    <source>
        <dbReference type="ARBA" id="ARBA00008414"/>
    </source>
</evidence>
<dbReference type="InterPro" id="IPR008333">
    <property type="entry name" value="Cbr1-like_FAD-bd_dom"/>
</dbReference>
<organism evidence="18 19">
    <name type="scientific">Virgibacillus xinjiangensis</name>
    <dbReference type="NCBI Taxonomy" id="393090"/>
    <lineage>
        <taxon>Bacteria</taxon>
        <taxon>Bacillati</taxon>
        <taxon>Bacillota</taxon>
        <taxon>Bacilli</taxon>
        <taxon>Bacillales</taxon>
        <taxon>Bacillaceae</taxon>
        <taxon>Virgibacillus</taxon>
    </lineage>
</organism>
<proteinExistence type="inferred from homology"/>
<dbReference type="SUPFAM" id="SSF63380">
    <property type="entry name" value="Riboflavin synthase domain-like"/>
    <property type="match status" value="1"/>
</dbReference>
<dbReference type="InterPro" id="IPR001709">
    <property type="entry name" value="Flavoprot_Pyr_Nucl_cyt_Rdtase"/>
</dbReference>
<dbReference type="Pfam" id="PF00042">
    <property type="entry name" value="Globin"/>
    <property type="match status" value="1"/>
</dbReference>
<keyword evidence="5 15" id="KW-0561">Oxygen transport</keyword>
<evidence type="ECO:0000256" key="1">
    <source>
        <dbReference type="ARBA" id="ARBA00006401"/>
    </source>
</evidence>
<evidence type="ECO:0000256" key="8">
    <source>
        <dbReference type="ARBA" id="ARBA00022827"/>
    </source>
</evidence>
<dbReference type="PANTHER" id="PTHR43396:SF3">
    <property type="entry name" value="FLAVOHEMOPROTEIN"/>
    <property type="match status" value="1"/>
</dbReference>
<keyword evidence="12 15" id="KW-0520">NAD</keyword>
<dbReference type="InterPro" id="IPR012292">
    <property type="entry name" value="Globin/Proto"/>
</dbReference>
<dbReference type="HAMAP" id="MF_01252">
    <property type="entry name" value="Hmp"/>
    <property type="match status" value="1"/>
</dbReference>
<evidence type="ECO:0000256" key="6">
    <source>
        <dbReference type="ARBA" id="ARBA00022630"/>
    </source>
</evidence>
<dbReference type="EMBL" id="JBHRSA010000041">
    <property type="protein sequence ID" value="MFC3040543.1"/>
    <property type="molecule type" value="Genomic_DNA"/>
</dbReference>
<dbReference type="InterPro" id="IPR017938">
    <property type="entry name" value="Riboflavin_synthase-like_b-brl"/>
</dbReference>
<feature type="active site" description="Charge relay system" evidence="15">
    <location>
        <position position="137"/>
    </location>
</feature>
<keyword evidence="11 15" id="KW-0408">Iron</keyword>
<keyword evidence="9 15" id="KW-0521">NADP</keyword>
<dbReference type="Gene3D" id="3.40.50.80">
    <property type="entry name" value="Nucleotide-binding domain of ferredoxin-NADP reductase (FNR) module"/>
    <property type="match status" value="1"/>
</dbReference>
<feature type="binding site" evidence="15">
    <location>
        <begin position="275"/>
        <end position="280"/>
    </location>
    <ligand>
        <name>NADP(+)</name>
        <dbReference type="ChEBI" id="CHEBI:58349"/>
    </ligand>
</feature>
<evidence type="ECO:0000256" key="11">
    <source>
        <dbReference type="ARBA" id="ARBA00023004"/>
    </source>
</evidence>
<dbReference type="Gene3D" id="2.40.30.10">
    <property type="entry name" value="Translation factors"/>
    <property type="match status" value="1"/>
</dbReference>
<comment type="catalytic activity">
    <reaction evidence="14 15">
        <text>2 nitric oxide + NADPH + 2 O2 = 2 nitrate + NADP(+) + H(+)</text>
        <dbReference type="Rhea" id="RHEA:19465"/>
        <dbReference type="ChEBI" id="CHEBI:15378"/>
        <dbReference type="ChEBI" id="CHEBI:15379"/>
        <dbReference type="ChEBI" id="CHEBI:16480"/>
        <dbReference type="ChEBI" id="CHEBI:17632"/>
        <dbReference type="ChEBI" id="CHEBI:57783"/>
        <dbReference type="ChEBI" id="CHEBI:58349"/>
        <dbReference type="EC" id="1.14.12.17"/>
    </reaction>
</comment>
<dbReference type="Gene3D" id="1.10.490.10">
    <property type="entry name" value="Globins"/>
    <property type="match status" value="1"/>
</dbReference>
<dbReference type="Proteomes" id="UP001595279">
    <property type="component" value="Unassembled WGS sequence"/>
</dbReference>
<dbReference type="PROSITE" id="PS51384">
    <property type="entry name" value="FAD_FR"/>
    <property type="match status" value="1"/>
</dbReference>
<dbReference type="PRINTS" id="PR00371">
    <property type="entry name" value="FPNCR"/>
</dbReference>
<evidence type="ECO:0000259" key="16">
    <source>
        <dbReference type="PROSITE" id="PS01033"/>
    </source>
</evidence>
<evidence type="ECO:0000256" key="3">
    <source>
        <dbReference type="ARBA" id="ARBA00022448"/>
    </source>
</evidence>
<feature type="region of interest" description="Reductase" evidence="15">
    <location>
        <begin position="147"/>
        <end position="402"/>
    </location>
</feature>
<evidence type="ECO:0000256" key="12">
    <source>
        <dbReference type="ARBA" id="ARBA00023027"/>
    </source>
</evidence>
<feature type="site" description="Involved in heme-bound ligand stabilization and O-O bond activation" evidence="15">
    <location>
        <position position="29"/>
    </location>
</feature>
<comment type="caution">
    <text evidence="15">Lacks conserved residue(s) required for the propagation of feature annotation.</text>
</comment>
<dbReference type="NCBIfam" id="NF009805">
    <property type="entry name" value="PRK13289.1"/>
    <property type="match status" value="1"/>
</dbReference>
<dbReference type="InterPro" id="IPR009050">
    <property type="entry name" value="Globin-like_sf"/>
</dbReference>
<evidence type="ECO:0000313" key="19">
    <source>
        <dbReference type="Proteomes" id="UP001595279"/>
    </source>
</evidence>
<comment type="caution">
    <text evidence="18">The sequence shown here is derived from an EMBL/GenBank/DDBJ whole genome shotgun (WGS) entry which is preliminary data.</text>
</comment>
<evidence type="ECO:0000256" key="13">
    <source>
        <dbReference type="ARBA" id="ARBA00048649"/>
    </source>
</evidence>
<dbReference type="InterPro" id="IPR023950">
    <property type="entry name" value="Hmp"/>
</dbReference>
<keyword evidence="19" id="KW-1185">Reference proteome</keyword>
<accession>A0ABV7CW78</accession>
<feature type="domain" description="Globin" evidence="16">
    <location>
        <begin position="1"/>
        <end position="138"/>
    </location>
</feature>
<comment type="cofactor">
    <cofactor evidence="15">
        <name>heme b</name>
        <dbReference type="ChEBI" id="CHEBI:60344"/>
    </cofactor>
    <text evidence="15">Binds 1 heme b (iron(II)-protoporphyrin IX) group per subunit.</text>
</comment>
<comment type="similarity">
    <text evidence="2 15">Belongs to the globin family. Two-domain flavohemoproteins subfamily.</text>
</comment>
<evidence type="ECO:0000256" key="9">
    <source>
        <dbReference type="ARBA" id="ARBA00022857"/>
    </source>
</evidence>
<dbReference type="GO" id="GO:0008941">
    <property type="term" value="F:nitric oxide dioxygenase NAD(P)H activity"/>
    <property type="evidence" value="ECO:0007669"/>
    <property type="project" value="UniProtKB-EC"/>
</dbReference>
<dbReference type="InterPro" id="IPR039261">
    <property type="entry name" value="FNR_nucleotide-bd"/>
</dbReference>
<dbReference type="CDD" id="cd14777">
    <property type="entry name" value="Yhb1-globin-like"/>
    <property type="match status" value="1"/>
</dbReference>
<comment type="catalytic activity">
    <reaction evidence="13 15">
        <text>2 nitric oxide + NADH + 2 O2 = 2 nitrate + NAD(+) + H(+)</text>
        <dbReference type="Rhea" id="RHEA:19469"/>
        <dbReference type="ChEBI" id="CHEBI:15378"/>
        <dbReference type="ChEBI" id="CHEBI:15379"/>
        <dbReference type="ChEBI" id="CHEBI:16480"/>
        <dbReference type="ChEBI" id="CHEBI:17632"/>
        <dbReference type="ChEBI" id="CHEBI:57540"/>
        <dbReference type="ChEBI" id="CHEBI:57945"/>
        <dbReference type="EC" id="1.14.12.17"/>
    </reaction>
</comment>
<comment type="similarity">
    <text evidence="1 15">In the C-terminal section; belongs to the flavoprotein pyridine nucleotide cytochrome reductase family.</text>
</comment>
<evidence type="ECO:0000256" key="7">
    <source>
        <dbReference type="ARBA" id="ARBA00022723"/>
    </source>
</evidence>
<keyword evidence="7 15" id="KW-0479">Metal-binding</keyword>
<keyword evidence="8 15" id="KW-0274">FAD</keyword>
<sequence>MLDSQSLEIVKKTAPLLKEHSREIGIRFYEKLFSKAPELYNIFNQTNQQRGIQQEALAYSVYAAGENIDDLSNIKPLVMRIAEKHVALGVKPEQYPVVGETLLEAVKEVLGDQATDEVIQAWGEAYNAISDTFISMEQELYQQREQNSWRGFREFIVDKKEQETASVTSFYLKPTDGKPIASYEPGQYLTLKAVIEGEKYTHMRHYSLSDAPNEDYYRISVKREEGNSMQEIPDGIVSNYLHRQVQEGDTLSFAAPAGDFVIDSEKLPIVLISGGIGLTPLMSMLQTLADKEPDRPVTFIHATQNSTTHAMKEDVERLAANHKNISSFVSYDRPTELDKEEKNFDKEGYIDLDWLRAVLPDKQADFYFCGAVPFMKALKEWGIPKERIHYEVFNPISILEEA</sequence>
<dbReference type="InterPro" id="IPR001433">
    <property type="entry name" value="OxRdtase_FAD/NAD-bd"/>
</dbReference>
<evidence type="ECO:0000259" key="17">
    <source>
        <dbReference type="PROSITE" id="PS51384"/>
    </source>
</evidence>
<evidence type="ECO:0000256" key="14">
    <source>
        <dbReference type="ARBA" id="ARBA00049433"/>
    </source>
</evidence>
<dbReference type="PROSITE" id="PS01033">
    <property type="entry name" value="GLOBIN"/>
    <property type="match status" value="1"/>
</dbReference>
<comment type="cofactor">
    <cofactor evidence="15">
        <name>FAD</name>
        <dbReference type="ChEBI" id="CHEBI:57692"/>
    </cofactor>
    <text evidence="15">Binds 1 FAD per subunit.</text>
</comment>
<gene>
    <name evidence="18" type="primary">hmpA</name>
    <name evidence="15" type="synonym">hmp</name>
    <name evidence="18" type="ORF">ACFOGI_09825</name>
</gene>
<keyword evidence="3 15" id="KW-0813">Transport</keyword>
<keyword evidence="4 15" id="KW-0349">Heme</keyword>
<dbReference type="CDD" id="cd06184">
    <property type="entry name" value="flavohem_like_fad_nad_binding"/>
    <property type="match status" value="1"/>
</dbReference>
<dbReference type="RefSeq" id="WP_390271877.1">
    <property type="nucleotide sequence ID" value="NZ_JBHRSA010000041.1"/>
</dbReference>
<dbReference type="EC" id="1.14.12.17" evidence="15"/>
<feature type="site" description="Influences the redox potential of the prosthetic heme and FAD groups" evidence="15">
    <location>
        <position position="84"/>
    </location>
</feature>
<dbReference type="InterPro" id="IPR017927">
    <property type="entry name" value="FAD-bd_FR_type"/>
</dbReference>
<keyword evidence="6 15" id="KW-0285">Flavoprotein</keyword>
<protein>
    <recommendedName>
        <fullName evidence="15">Flavohemoprotein</fullName>
    </recommendedName>
    <alternativeName>
        <fullName evidence="15">Flavohemoglobin</fullName>
    </alternativeName>
    <alternativeName>
        <fullName evidence="15">Hemoglobin-like protein</fullName>
    </alternativeName>
    <alternativeName>
        <fullName evidence="15">Nitric oxide dioxygenase</fullName>
        <shortName evidence="15">NO oxygenase</shortName>
        <shortName evidence="15">NOD</shortName>
        <ecNumber evidence="15">1.14.12.17</ecNumber>
    </alternativeName>
</protein>
<feature type="site" description="Influences the redox potential of the prosthetic heme and FAD groups" evidence="15">
    <location>
        <position position="391"/>
    </location>
</feature>
<keyword evidence="15" id="KW-0216">Detoxification</keyword>
<feature type="binding site" evidence="15">
    <location>
        <position position="188"/>
    </location>
    <ligand>
        <name>FAD</name>
        <dbReference type="ChEBI" id="CHEBI:57692"/>
    </ligand>
</feature>
<reference evidence="19" key="1">
    <citation type="journal article" date="2019" name="Int. J. Syst. Evol. Microbiol.">
        <title>The Global Catalogue of Microorganisms (GCM) 10K type strain sequencing project: providing services to taxonomists for standard genome sequencing and annotation.</title>
        <authorList>
            <consortium name="The Broad Institute Genomics Platform"/>
            <consortium name="The Broad Institute Genome Sequencing Center for Infectious Disease"/>
            <person name="Wu L."/>
            <person name="Ma J."/>
        </authorList>
    </citation>
    <scope>NUCLEOTIDE SEQUENCE [LARGE SCALE GENOMIC DNA]</scope>
    <source>
        <strain evidence="19">KCTC 13128</strain>
    </source>
</reference>
<keyword evidence="10 15" id="KW-0560">Oxidoreductase</keyword>
<dbReference type="Pfam" id="PF00970">
    <property type="entry name" value="FAD_binding_6"/>
    <property type="match status" value="1"/>
</dbReference>